<sequence length="380" mass="41494">MEFYPLDTGCFGTEPTPLRSRLSVVQLTTPGDPQSSLARAGDTSHSIPVSQRTHHQSTIGYPNSPNNYRSLTNPNAQLQQYQRIIARQNLNKSRPPVPKFDAQTTSQPRHRNSAPGSTQGSSSRTFRDLHSLTDTEVTEMSVFDHLDFQGGYHADASLDFLNTSFGSNDFIDSPQQAHPATVSPTELFIDEAIMSAPSSTAFPNLATPQSEYLDSPDFTSSGLNTTPMLEGALDSELDYTKLENMPSLFPDAQCDQFESPAIVPNNSYGSLSDLAPASQASPMIRQKSSPGRPPIVHDRKASLSAGITKGNQRSRKELPDIVVESEDDKETAKRKKNTAAARKSRQRKQETMGAMAAEIARLRAIVEALGGDPDHDFEDA</sequence>
<evidence type="ECO:0000313" key="3">
    <source>
        <dbReference type="EMBL" id="KAK5079578.1"/>
    </source>
</evidence>
<evidence type="ECO:0000259" key="2">
    <source>
        <dbReference type="PROSITE" id="PS00036"/>
    </source>
</evidence>
<dbReference type="EMBL" id="JAVRRG010000185">
    <property type="protein sequence ID" value="KAK5079578.1"/>
    <property type="molecule type" value="Genomic_DNA"/>
</dbReference>
<comment type="caution">
    <text evidence="3">The sequence shown here is derived from an EMBL/GenBank/DDBJ whole genome shotgun (WGS) entry which is preliminary data.</text>
</comment>
<feature type="region of interest" description="Disordered" evidence="1">
    <location>
        <begin position="89"/>
        <end position="127"/>
    </location>
</feature>
<feature type="compositionally biased region" description="Polar residues" evidence="1">
    <location>
        <begin position="278"/>
        <end position="289"/>
    </location>
</feature>
<feature type="region of interest" description="Disordered" evidence="1">
    <location>
        <begin position="28"/>
        <end position="72"/>
    </location>
</feature>
<keyword evidence="4" id="KW-1185">Reference proteome</keyword>
<dbReference type="InterPro" id="IPR046347">
    <property type="entry name" value="bZIP_sf"/>
</dbReference>
<dbReference type="Proteomes" id="UP001345013">
    <property type="component" value="Unassembled WGS sequence"/>
</dbReference>
<accession>A0ABR0JXV0</accession>
<reference evidence="3 4" key="1">
    <citation type="submission" date="2023-08" db="EMBL/GenBank/DDBJ databases">
        <title>Black Yeasts Isolated from many extreme environments.</title>
        <authorList>
            <person name="Coleine C."/>
            <person name="Stajich J.E."/>
            <person name="Selbmann L."/>
        </authorList>
    </citation>
    <scope>NUCLEOTIDE SEQUENCE [LARGE SCALE GENOMIC DNA]</scope>
    <source>
        <strain evidence="3 4">CCFEE 5885</strain>
    </source>
</reference>
<evidence type="ECO:0000313" key="4">
    <source>
        <dbReference type="Proteomes" id="UP001345013"/>
    </source>
</evidence>
<protein>
    <submittedName>
        <fullName evidence="3">General control protein</fullName>
    </submittedName>
</protein>
<name>A0ABR0JXV0_9EURO</name>
<evidence type="ECO:0000256" key="1">
    <source>
        <dbReference type="SAM" id="MobiDB-lite"/>
    </source>
</evidence>
<dbReference type="CDD" id="cd12193">
    <property type="entry name" value="bZIP_GCN4"/>
    <property type="match status" value="1"/>
</dbReference>
<proteinExistence type="predicted"/>
<gene>
    <name evidence="3" type="primary">GCN4</name>
    <name evidence="3" type="ORF">LTR24_009143</name>
</gene>
<dbReference type="PROSITE" id="PS00036">
    <property type="entry name" value="BZIP_BASIC"/>
    <property type="match status" value="1"/>
</dbReference>
<dbReference type="Pfam" id="PF07716">
    <property type="entry name" value="bZIP_2"/>
    <property type="match status" value="1"/>
</dbReference>
<feature type="domain" description="BZIP" evidence="2">
    <location>
        <begin position="333"/>
        <end position="347"/>
    </location>
</feature>
<feature type="compositionally biased region" description="Basic residues" evidence="1">
    <location>
        <begin position="332"/>
        <end position="346"/>
    </location>
</feature>
<feature type="compositionally biased region" description="Polar residues" evidence="1">
    <location>
        <begin position="114"/>
        <end position="124"/>
    </location>
</feature>
<organism evidence="3 4">
    <name type="scientific">Lithohypha guttulata</name>
    <dbReference type="NCBI Taxonomy" id="1690604"/>
    <lineage>
        <taxon>Eukaryota</taxon>
        <taxon>Fungi</taxon>
        <taxon>Dikarya</taxon>
        <taxon>Ascomycota</taxon>
        <taxon>Pezizomycotina</taxon>
        <taxon>Eurotiomycetes</taxon>
        <taxon>Chaetothyriomycetidae</taxon>
        <taxon>Chaetothyriales</taxon>
        <taxon>Trichomeriaceae</taxon>
        <taxon>Lithohypha</taxon>
    </lineage>
</organism>
<dbReference type="Gene3D" id="3.30.160.60">
    <property type="entry name" value="Classic Zinc Finger"/>
    <property type="match status" value="1"/>
</dbReference>
<dbReference type="SUPFAM" id="SSF57959">
    <property type="entry name" value="Leucine zipper domain"/>
    <property type="match status" value="1"/>
</dbReference>
<dbReference type="InterPro" id="IPR004827">
    <property type="entry name" value="bZIP"/>
</dbReference>
<feature type="region of interest" description="Disordered" evidence="1">
    <location>
        <begin position="273"/>
        <end position="353"/>
    </location>
</feature>